<accession>A0A2P2PJG5</accession>
<reference evidence="1" key="1">
    <citation type="submission" date="2018-02" db="EMBL/GenBank/DDBJ databases">
        <title>Rhizophora mucronata_Transcriptome.</title>
        <authorList>
            <person name="Meera S.P."/>
            <person name="Sreeshan A."/>
            <person name="Augustine A."/>
        </authorList>
    </citation>
    <scope>NUCLEOTIDE SEQUENCE</scope>
    <source>
        <tissue evidence="1">Leaf</tissue>
    </source>
</reference>
<evidence type="ECO:0000313" key="1">
    <source>
        <dbReference type="EMBL" id="MBX54910.1"/>
    </source>
</evidence>
<dbReference type="AlphaFoldDB" id="A0A2P2PJG5"/>
<sequence length="30" mass="3382">MMHEEACDEIFDHSTSILNIKGAMDFIGLI</sequence>
<organism evidence="1">
    <name type="scientific">Rhizophora mucronata</name>
    <name type="common">Asiatic mangrove</name>
    <dbReference type="NCBI Taxonomy" id="61149"/>
    <lineage>
        <taxon>Eukaryota</taxon>
        <taxon>Viridiplantae</taxon>
        <taxon>Streptophyta</taxon>
        <taxon>Embryophyta</taxon>
        <taxon>Tracheophyta</taxon>
        <taxon>Spermatophyta</taxon>
        <taxon>Magnoliopsida</taxon>
        <taxon>eudicotyledons</taxon>
        <taxon>Gunneridae</taxon>
        <taxon>Pentapetalae</taxon>
        <taxon>rosids</taxon>
        <taxon>fabids</taxon>
        <taxon>Malpighiales</taxon>
        <taxon>Rhizophoraceae</taxon>
        <taxon>Rhizophora</taxon>
    </lineage>
</organism>
<name>A0A2P2PJG5_RHIMU</name>
<protein>
    <submittedName>
        <fullName evidence="1">Uncharacterized protein</fullName>
    </submittedName>
</protein>
<proteinExistence type="predicted"/>
<dbReference type="EMBL" id="GGEC01074426">
    <property type="protein sequence ID" value="MBX54910.1"/>
    <property type="molecule type" value="Transcribed_RNA"/>
</dbReference>